<dbReference type="PANTHER" id="PTHR34185">
    <property type="entry name" value="DIADENYLATE CYCLASE"/>
    <property type="match status" value="1"/>
</dbReference>
<dbReference type="InterPro" id="IPR034701">
    <property type="entry name" value="CdaA"/>
</dbReference>
<dbReference type="InterPro" id="IPR036888">
    <property type="entry name" value="DNA_integrity_DisA_N_sf"/>
</dbReference>
<comment type="similarity">
    <text evidence="10">Belongs to the adenylate cyclase family. DacA/CdaA subfamily.</text>
</comment>
<feature type="transmembrane region" description="Helical" evidence="10">
    <location>
        <begin position="12"/>
        <end position="32"/>
    </location>
</feature>
<evidence type="ECO:0000259" key="11">
    <source>
        <dbReference type="PROSITE" id="PS51794"/>
    </source>
</evidence>
<dbReference type="EMBL" id="CP047593">
    <property type="protein sequence ID" value="QHI68630.1"/>
    <property type="molecule type" value="Genomic_DNA"/>
</dbReference>
<dbReference type="GO" id="GO:0106408">
    <property type="term" value="F:diadenylate cyclase activity"/>
    <property type="evidence" value="ECO:0007669"/>
    <property type="project" value="UniProtKB-EC"/>
</dbReference>
<keyword evidence="2 10" id="KW-1003">Cell membrane</keyword>
<dbReference type="InterPro" id="IPR045585">
    <property type="entry name" value="CdaA_N"/>
</dbReference>
<keyword evidence="9 10" id="KW-0472">Membrane</keyword>
<name>A0A6P1M215_9BACT</name>
<dbReference type="KEGG" id="taer:GT409_03920"/>
<evidence type="ECO:0000256" key="8">
    <source>
        <dbReference type="ARBA" id="ARBA00022989"/>
    </source>
</evidence>
<evidence type="ECO:0000256" key="2">
    <source>
        <dbReference type="ARBA" id="ARBA00022475"/>
    </source>
</evidence>
<dbReference type="PANTHER" id="PTHR34185:SF1">
    <property type="entry name" value="DIADENYLATE CYCLASE"/>
    <property type="match status" value="1"/>
</dbReference>
<organism evidence="12 13">
    <name type="scientific">Tichowtungia aerotolerans</name>
    <dbReference type="NCBI Taxonomy" id="2697043"/>
    <lineage>
        <taxon>Bacteria</taxon>
        <taxon>Pseudomonadati</taxon>
        <taxon>Kiritimatiellota</taxon>
        <taxon>Tichowtungiia</taxon>
        <taxon>Tichowtungiales</taxon>
        <taxon>Tichowtungiaceae</taxon>
        <taxon>Tichowtungia</taxon>
    </lineage>
</organism>
<accession>A0A6P1M215</accession>
<comment type="catalytic activity">
    <reaction evidence="1 10">
        <text>2 ATP = 3',3'-c-di-AMP + 2 diphosphate</text>
        <dbReference type="Rhea" id="RHEA:35655"/>
        <dbReference type="ChEBI" id="CHEBI:30616"/>
        <dbReference type="ChEBI" id="CHEBI:33019"/>
        <dbReference type="ChEBI" id="CHEBI:71500"/>
        <dbReference type="EC" id="2.7.7.85"/>
    </reaction>
</comment>
<proteinExistence type="inferred from homology"/>
<dbReference type="PIRSF" id="PIRSF004793">
    <property type="entry name" value="UCP004793"/>
    <property type="match status" value="1"/>
</dbReference>
<evidence type="ECO:0000256" key="4">
    <source>
        <dbReference type="ARBA" id="ARBA00022692"/>
    </source>
</evidence>
<comment type="function">
    <text evidence="10">Catalyzes the condensation of 2 ATP molecules into cyclic di-AMP (c-di-AMP), a second messenger used to regulate differing processes in different bacteria.</text>
</comment>
<dbReference type="GO" id="GO:0004016">
    <property type="term" value="F:adenylate cyclase activity"/>
    <property type="evidence" value="ECO:0007669"/>
    <property type="project" value="UniProtKB-UniRule"/>
</dbReference>
<keyword evidence="7 10" id="KW-0067">ATP-binding</keyword>
<dbReference type="PROSITE" id="PS51794">
    <property type="entry name" value="DAC"/>
    <property type="match status" value="1"/>
</dbReference>
<dbReference type="GO" id="GO:0006171">
    <property type="term" value="P:cAMP biosynthetic process"/>
    <property type="evidence" value="ECO:0007669"/>
    <property type="project" value="InterPro"/>
</dbReference>
<keyword evidence="6 10" id="KW-0547">Nucleotide-binding</keyword>
<keyword evidence="5 10" id="KW-0548">Nucleotidyltransferase</keyword>
<dbReference type="Proteomes" id="UP000464954">
    <property type="component" value="Chromosome"/>
</dbReference>
<reference evidence="12 13" key="1">
    <citation type="submission" date="2020-01" db="EMBL/GenBank/DDBJ databases">
        <title>Ponticoccus aerotolerans gen. nov., sp. nov., an anaerobic bacterium and proposal of Ponticoccusceae fam. nov., Ponticoccusles ord. nov. and Ponticoccuse classis nov. in the phylum Kiritimatiellaeota.</title>
        <authorList>
            <person name="Zhou L.Y."/>
            <person name="Du Z.J."/>
        </authorList>
    </citation>
    <scope>NUCLEOTIDE SEQUENCE [LARGE SCALE GENOMIC DNA]</scope>
    <source>
        <strain evidence="12 13">S-5007</strain>
    </source>
</reference>
<comment type="subunit">
    <text evidence="10">Probably a homodimer.</text>
</comment>
<protein>
    <recommendedName>
        <fullName evidence="10">Diadenylate cyclase</fullName>
        <shortName evidence="10">DAC</shortName>
        <ecNumber evidence="10">2.7.7.85</ecNumber>
    </recommendedName>
    <alternativeName>
        <fullName evidence="10">Cyclic-di-AMP synthase</fullName>
        <shortName evidence="10">c-di-AMP synthase</shortName>
    </alternativeName>
</protein>
<dbReference type="NCBIfam" id="TIGR00159">
    <property type="entry name" value="diadenylate cyclase CdaA"/>
    <property type="match status" value="1"/>
</dbReference>
<evidence type="ECO:0000256" key="7">
    <source>
        <dbReference type="ARBA" id="ARBA00022840"/>
    </source>
</evidence>
<dbReference type="HAMAP" id="MF_01499">
    <property type="entry name" value="DacA"/>
    <property type="match status" value="1"/>
</dbReference>
<evidence type="ECO:0000256" key="9">
    <source>
        <dbReference type="ARBA" id="ARBA00023136"/>
    </source>
</evidence>
<evidence type="ECO:0000256" key="5">
    <source>
        <dbReference type="ARBA" id="ARBA00022695"/>
    </source>
</evidence>
<feature type="transmembrane region" description="Helical" evidence="10">
    <location>
        <begin position="63"/>
        <end position="82"/>
    </location>
</feature>
<dbReference type="Pfam" id="PF19293">
    <property type="entry name" value="CdaA_N"/>
    <property type="match status" value="1"/>
</dbReference>
<dbReference type="InterPro" id="IPR014046">
    <property type="entry name" value="C-di-AMP_synthase"/>
</dbReference>
<dbReference type="SUPFAM" id="SSF143597">
    <property type="entry name" value="YojJ-like"/>
    <property type="match status" value="1"/>
</dbReference>
<feature type="transmembrane region" description="Helical" evidence="10">
    <location>
        <begin position="39"/>
        <end position="57"/>
    </location>
</feature>
<dbReference type="EC" id="2.7.7.85" evidence="10"/>
<gene>
    <name evidence="10" type="primary">dacA</name>
    <name evidence="12" type="ORF">GT409_03920</name>
</gene>
<dbReference type="Pfam" id="PF02457">
    <property type="entry name" value="DAC"/>
    <property type="match status" value="1"/>
</dbReference>
<evidence type="ECO:0000256" key="6">
    <source>
        <dbReference type="ARBA" id="ARBA00022741"/>
    </source>
</evidence>
<dbReference type="AlphaFoldDB" id="A0A6P1M215"/>
<evidence type="ECO:0000256" key="3">
    <source>
        <dbReference type="ARBA" id="ARBA00022679"/>
    </source>
</evidence>
<dbReference type="FunFam" id="3.40.1700.10:FF:000002">
    <property type="entry name" value="Diadenylate cyclase"/>
    <property type="match status" value="1"/>
</dbReference>
<dbReference type="RefSeq" id="WP_160627137.1">
    <property type="nucleotide sequence ID" value="NZ_CP047593.1"/>
</dbReference>
<dbReference type="Gene3D" id="3.40.1700.10">
    <property type="entry name" value="DNA integrity scanning protein, DisA, N-terminal domain"/>
    <property type="match status" value="1"/>
</dbReference>
<feature type="domain" description="DAC" evidence="11">
    <location>
        <begin position="83"/>
        <end position="238"/>
    </location>
</feature>
<evidence type="ECO:0000256" key="1">
    <source>
        <dbReference type="ARBA" id="ARBA00000877"/>
    </source>
</evidence>
<sequence>MNWLNGIENPGVTGWIEILILAIIFYSLLKLFRGTRGSAVFTGLMILLAGLILVTELSNLTTLSWLLQKLVGFSTFALIVIFHPEIRRALARIGRQENFVASKARKILADPIADAVQLLAARKIGALIAIERSVETKAIQDTGTPLNSEVTAELLAALFYPGAPLHDGGVIISEDRVAAAGCVFPLTQNDDIARNLGTRHRAAIGMTEESDTIVVVVSEETGVISIAYNGRLKRGFDGAHLRRILSTFLGRETGGLRRMTRRNNSERGQMSFIFGEGSDGR</sequence>
<evidence type="ECO:0000256" key="10">
    <source>
        <dbReference type="HAMAP-Rule" id="MF_01499"/>
    </source>
</evidence>
<evidence type="ECO:0000313" key="13">
    <source>
        <dbReference type="Proteomes" id="UP000464954"/>
    </source>
</evidence>
<dbReference type="InterPro" id="IPR050338">
    <property type="entry name" value="DisA"/>
</dbReference>
<evidence type="ECO:0000313" key="12">
    <source>
        <dbReference type="EMBL" id="QHI68630.1"/>
    </source>
</evidence>
<keyword evidence="13" id="KW-1185">Reference proteome</keyword>
<dbReference type="GO" id="GO:0005524">
    <property type="term" value="F:ATP binding"/>
    <property type="evidence" value="ECO:0007669"/>
    <property type="project" value="UniProtKB-UniRule"/>
</dbReference>
<keyword evidence="3 10" id="KW-0808">Transferase</keyword>
<keyword evidence="4 10" id="KW-0812">Transmembrane</keyword>
<keyword evidence="8 10" id="KW-1133">Transmembrane helix</keyword>
<dbReference type="InterPro" id="IPR003390">
    <property type="entry name" value="DNA_integrity_scan_DisA_N"/>
</dbReference>
<comment type="caution">
    <text evidence="10">Lacks conserved residue(s) required for the propagation of feature annotation.</text>
</comment>